<dbReference type="AlphaFoldDB" id="A0A543KAS3"/>
<feature type="domain" description="Amine oxidase" evidence="1">
    <location>
        <begin position="99"/>
        <end position="318"/>
    </location>
</feature>
<comment type="caution">
    <text evidence="2">The sequence shown here is derived from an EMBL/GenBank/DDBJ whole genome shotgun (WGS) entry which is preliminary data.</text>
</comment>
<dbReference type="GO" id="GO:0016491">
    <property type="term" value="F:oxidoreductase activity"/>
    <property type="evidence" value="ECO:0007669"/>
    <property type="project" value="InterPro"/>
</dbReference>
<protein>
    <recommendedName>
        <fullName evidence="1">Amine oxidase domain-containing protein</fullName>
    </recommendedName>
</protein>
<name>A0A543KAS3_9RHOB</name>
<reference evidence="2 3" key="1">
    <citation type="submission" date="2019-06" db="EMBL/GenBank/DDBJ databases">
        <title>Genomic Encyclopedia of Archaeal and Bacterial Type Strains, Phase II (KMG-II): from individual species to whole genera.</title>
        <authorList>
            <person name="Goeker M."/>
        </authorList>
    </citation>
    <scope>NUCLEOTIDE SEQUENCE [LARGE SCALE GENOMIC DNA]</scope>
    <source>
        <strain evidence="2 3">DSM 18423</strain>
    </source>
</reference>
<evidence type="ECO:0000313" key="3">
    <source>
        <dbReference type="Proteomes" id="UP000320582"/>
    </source>
</evidence>
<dbReference type="EMBL" id="VFPT01000001">
    <property type="protein sequence ID" value="TQM92164.1"/>
    <property type="molecule type" value="Genomic_DNA"/>
</dbReference>
<sequence length="324" mass="34278">MGIGVQVETERSDVLVIGAGMAGITCARSLSAAGQSVLVLDKGRGIGGRVATRRVALGEDEVSFDHGAQYFHARDADFEAVLDNAGAAIWDDGAQTRPLVGRPGMSALARAMALGLDIRHACEVTALERVRDGWHVTTQSGVFRAARVIVTIPAPQVAGLLGPDHPLVAALGEVRMAPCLTLMAAFAPDSPRPFVHRLDEGHPLAWIAQNSTKPGRSAVATTWVAQAGADWSARHLERAPDHIAALMLPLLCDVIGADPQAVRHVSAHRWRYAHVTQSLGQPFLCSADRSLYLGGDWCLGGKVEDAWASGHALAQDILARADVG</sequence>
<proteinExistence type="predicted"/>
<dbReference type="Pfam" id="PF13450">
    <property type="entry name" value="NAD_binding_8"/>
    <property type="match status" value="1"/>
</dbReference>
<dbReference type="SUPFAM" id="SSF51905">
    <property type="entry name" value="FAD/NAD(P)-binding domain"/>
    <property type="match status" value="1"/>
</dbReference>
<dbReference type="RefSeq" id="WP_246086200.1">
    <property type="nucleotide sequence ID" value="NZ_VFPT01000001.1"/>
</dbReference>
<accession>A0A543KAS3</accession>
<dbReference type="InterPro" id="IPR002937">
    <property type="entry name" value="Amino_oxidase"/>
</dbReference>
<dbReference type="Gene3D" id="3.50.50.60">
    <property type="entry name" value="FAD/NAD(P)-binding domain"/>
    <property type="match status" value="1"/>
</dbReference>
<dbReference type="Gene3D" id="3.90.660.10">
    <property type="match status" value="1"/>
</dbReference>
<dbReference type="Pfam" id="PF01593">
    <property type="entry name" value="Amino_oxidase"/>
    <property type="match status" value="1"/>
</dbReference>
<keyword evidence="3" id="KW-1185">Reference proteome</keyword>
<dbReference type="PANTHER" id="PTHR16128">
    <property type="entry name" value="FAD/NAD(P)-BINDING OXIDOREDUCTASE FAMILY PROTEIN"/>
    <property type="match status" value="1"/>
</dbReference>
<evidence type="ECO:0000259" key="1">
    <source>
        <dbReference type="Pfam" id="PF01593"/>
    </source>
</evidence>
<evidence type="ECO:0000313" key="2">
    <source>
        <dbReference type="EMBL" id="TQM92164.1"/>
    </source>
</evidence>
<dbReference type="PANTHER" id="PTHR16128:SF5">
    <property type="entry name" value="FAD_NAD(P)-BINDING OXIDOREDUCTASE FAMILY PROTEIN"/>
    <property type="match status" value="1"/>
</dbReference>
<dbReference type="Proteomes" id="UP000320582">
    <property type="component" value="Unassembled WGS sequence"/>
</dbReference>
<organism evidence="2 3">
    <name type="scientific">Roseinatronobacter monicus</name>
    <dbReference type="NCBI Taxonomy" id="393481"/>
    <lineage>
        <taxon>Bacteria</taxon>
        <taxon>Pseudomonadati</taxon>
        <taxon>Pseudomonadota</taxon>
        <taxon>Alphaproteobacteria</taxon>
        <taxon>Rhodobacterales</taxon>
        <taxon>Paracoccaceae</taxon>
        <taxon>Roseinatronobacter</taxon>
    </lineage>
</organism>
<dbReference type="InterPro" id="IPR036188">
    <property type="entry name" value="FAD/NAD-bd_sf"/>
</dbReference>
<gene>
    <name evidence="2" type="ORF">BD293_0753</name>
</gene>